<dbReference type="SMART" id="SM00299">
    <property type="entry name" value="CLH"/>
    <property type="match status" value="1"/>
</dbReference>
<dbReference type="OrthoDB" id="244107at2759"/>
<dbReference type="GO" id="GO:0006623">
    <property type="term" value="P:protein targeting to vacuole"/>
    <property type="evidence" value="ECO:0007669"/>
    <property type="project" value="InterPro"/>
</dbReference>
<feature type="compositionally biased region" description="Basic and acidic residues" evidence="4">
    <location>
        <begin position="8"/>
        <end position="22"/>
    </location>
</feature>
<dbReference type="Gene3D" id="1.25.40.10">
    <property type="entry name" value="Tetratricopeptide repeat domain"/>
    <property type="match status" value="1"/>
</dbReference>
<dbReference type="Proteomes" id="UP000325902">
    <property type="component" value="Unassembled WGS sequence"/>
</dbReference>
<evidence type="ECO:0000256" key="2">
    <source>
        <dbReference type="ARBA" id="ARBA00022927"/>
    </source>
</evidence>
<dbReference type="FunFam" id="1.25.40.10:FF:000510">
    <property type="entry name" value="Vacuolar assembly protein, putative"/>
    <property type="match status" value="1"/>
</dbReference>
<protein>
    <submittedName>
        <fullName evidence="7">Vacuolar protein sorting-associated protein 41-like protein</fullName>
    </submittedName>
</protein>
<comment type="caution">
    <text evidence="7">The sequence shown here is derived from an EMBL/GenBank/DDBJ whole genome shotgun (WGS) entry which is preliminary data.</text>
</comment>
<feature type="domain" description="Vps41 beta-propeller" evidence="5">
    <location>
        <begin position="172"/>
        <end position="305"/>
    </location>
</feature>
<dbReference type="GO" id="GO:0005770">
    <property type="term" value="C:late endosome"/>
    <property type="evidence" value="ECO:0007669"/>
    <property type="project" value="TreeGrafter"/>
</dbReference>
<accession>A0A5N5DH04</accession>
<dbReference type="Pfam" id="PF23411">
    <property type="entry name" value="Beta-prop_Vps41"/>
    <property type="match status" value="2"/>
</dbReference>
<evidence type="ECO:0000259" key="5">
    <source>
        <dbReference type="Pfam" id="PF23411"/>
    </source>
</evidence>
<feature type="repeat" description="CHCR" evidence="3">
    <location>
        <begin position="923"/>
        <end position="1072"/>
    </location>
</feature>
<gene>
    <name evidence="7" type="primary">VPS41</name>
    <name evidence="7" type="ORF">DBV05_g5082</name>
</gene>
<evidence type="ECO:0000256" key="4">
    <source>
        <dbReference type="SAM" id="MobiDB-lite"/>
    </source>
</evidence>
<dbReference type="InterPro" id="IPR015943">
    <property type="entry name" value="WD40/YVTN_repeat-like_dom_sf"/>
</dbReference>
<feature type="compositionally biased region" description="Pro residues" evidence="4">
    <location>
        <begin position="157"/>
        <end position="167"/>
    </location>
</feature>
<feature type="domain" description="Vps41 beta-propeller" evidence="5">
    <location>
        <begin position="384"/>
        <end position="516"/>
    </location>
</feature>
<proteinExistence type="predicted"/>
<dbReference type="Pfam" id="PF23556">
    <property type="entry name" value="TPR_Vps41"/>
    <property type="match status" value="1"/>
</dbReference>
<dbReference type="InterPro" id="IPR045111">
    <property type="entry name" value="Vps41/Vps8"/>
</dbReference>
<dbReference type="GO" id="GO:0034058">
    <property type="term" value="P:endosomal vesicle fusion"/>
    <property type="evidence" value="ECO:0007669"/>
    <property type="project" value="TreeGrafter"/>
</dbReference>
<dbReference type="PROSITE" id="PS50236">
    <property type="entry name" value="CHCR"/>
    <property type="match status" value="1"/>
</dbReference>
<dbReference type="AlphaFoldDB" id="A0A5N5DH04"/>
<evidence type="ECO:0000313" key="7">
    <source>
        <dbReference type="EMBL" id="KAB2576312.1"/>
    </source>
</evidence>
<dbReference type="SUPFAM" id="SSF50978">
    <property type="entry name" value="WD40 repeat-like"/>
    <property type="match status" value="1"/>
</dbReference>
<reference evidence="7 8" key="1">
    <citation type="journal article" date="2019" name="Sci. Rep.">
        <title>A multi-omics analysis of the grapevine pathogen Lasiodiplodia theobromae reveals that temperature affects the expression of virulence- and pathogenicity-related genes.</title>
        <authorList>
            <person name="Felix C."/>
            <person name="Meneses R."/>
            <person name="Goncalves M.F.M."/>
            <person name="Tilleman L."/>
            <person name="Duarte A.S."/>
            <person name="Jorrin-Novo J.V."/>
            <person name="Van de Peer Y."/>
            <person name="Deforce D."/>
            <person name="Van Nieuwerburgh F."/>
            <person name="Esteves A.C."/>
            <person name="Alves A."/>
        </authorList>
    </citation>
    <scope>NUCLEOTIDE SEQUENCE [LARGE SCALE GENOMIC DNA]</scope>
    <source>
        <strain evidence="7 8">LA-SOL3</strain>
    </source>
</reference>
<feature type="domain" description="Vps8 RING finger" evidence="6">
    <location>
        <begin position="1193"/>
        <end position="1225"/>
    </location>
</feature>
<keyword evidence="8" id="KW-1185">Reference proteome</keyword>
<dbReference type="GO" id="GO:0009267">
    <property type="term" value="P:cellular response to starvation"/>
    <property type="evidence" value="ECO:0007669"/>
    <property type="project" value="TreeGrafter"/>
</dbReference>
<dbReference type="InterPro" id="IPR057780">
    <property type="entry name" value="Beta-prop_Vps41"/>
</dbReference>
<dbReference type="Pfam" id="PF23412">
    <property type="entry name" value="zf_RING_Vps8"/>
    <property type="match status" value="1"/>
</dbReference>
<dbReference type="InterPro" id="IPR011990">
    <property type="entry name" value="TPR-like_helical_dom_sf"/>
</dbReference>
<feature type="region of interest" description="Disordered" evidence="4">
    <location>
        <begin position="351"/>
        <end position="381"/>
    </location>
</feature>
<feature type="region of interest" description="Disordered" evidence="4">
    <location>
        <begin position="135"/>
        <end position="170"/>
    </location>
</feature>
<dbReference type="PANTHER" id="PTHR12616:SF1">
    <property type="entry name" value="VACUOLAR PROTEIN SORTING-ASSOCIATED PROTEIN 41 HOMOLOG"/>
    <property type="match status" value="1"/>
</dbReference>
<name>A0A5N5DH04_9PEZI</name>
<feature type="compositionally biased region" description="Acidic residues" evidence="4">
    <location>
        <begin position="32"/>
        <end position="49"/>
    </location>
</feature>
<feature type="region of interest" description="Disordered" evidence="4">
    <location>
        <begin position="1"/>
        <end position="55"/>
    </location>
</feature>
<evidence type="ECO:0000256" key="3">
    <source>
        <dbReference type="PROSITE-ProRule" id="PRU01006"/>
    </source>
</evidence>
<dbReference type="PANTHER" id="PTHR12616">
    <property type="entry name" value="VACUOLAR PROTEIN SORTING VPS41"/>
    <property type="match status" value="1"/>
</dbReference>
<dbReference type="EMBL" id="VCHE01000025">
    <property type="protein sequence ID" value="KAB2576312.1"/>
    <property type="molecule type" value="Genomic_DNA"/>
</dbReference>
<sequence>MAAQSNGLHDDELVAPHEDPRTTNEPTTAADVESDRDEDEDDSEEDDDEPKLKYDRLTSTLGSVYRNGDATSAFIVGGDKMIIGTHNGNINVLSMPSFQSLRFYHAHSASVTSVSISPFPPPLPDLRVEPVTRISTEPIPPPERRSTAASTVSSPPSRTPRQPPLPATPSNSIFVATSSIDGHVCVSSLVDQRDVTLRNFRRPINSVALSPEYKSDRSYLSGGLAGNLILTQGGRPGVSAEANTNSAAAAASGWLGSIGLGANTGRDTILHSGEGSISSIKWSLSGRYVAWANEQGIKIMRSNLKLEGIDSDFAWRRIAHVDRPFHGQWEDMASVWKARIEWIDENNLEPDDDAPVKNGITRSGTDATDIQGSPSKNGTKRLKPKTEKLLVGWGDTAWVIQVDPGGAGTGRNVGERSAGRADIVHKLRFDDCIISGLSLYTPSILLVLAYRTRDDDDNPINTTTTDTAKRGIHHRSSGIQPEVRLIDADTSEEVDVDTLTVSRFETLSAADYHLGTLYVPILYPGSPTTQRGALETISEGIWGAGVTAQRILSSGASIASLGSSGENGKDRLPRSMTGQSSIARNSLAKAGHPLAVSSGLKIFIHSPYDCVIGVKRDLTDHLSWLLDHQNYEDAWELVNNHPEIVSPPQQGEDPMSPTILTPVSSLRRKPSIAEFFADDASQSTISAEKQHNSAAEKEKRRIGDLWMQQLVSAKDWKAAGKVAGKVLGTSSRWEHWVWAFAQAGQFDAITPYIPTKQLHPPLPSLVYEVVLGHYIIRDRVRLKELLDLWDPELFNVNSVINALESKLDAGDITEDTVEGGERGRDWRILIEALAKLYIADGRPKQALQCYIRVQNADATMSLIREYRLAAEVADDIPGFIMVRISREQMKMAPLEELEEASSEAVQLLVEDAYQGLVNPHIVVEQLQERGDSFKPFLFFYMHALWTGKGSESELRTTHARIVDEGRTMVEDFGDLAVELFAEYDRDLLMEFVKTSQSYDYEKACAVCDARQYIPELVYILSKTGEVKKALFLIIDKMGDVSYAISFAKEQDDPDLWDDLLDYSMDKPHFIRGLLEEVGTAIDPITLVRRIPEGLEIEGLRDGIRRMVREYEIQFSISDGVAKVLRSEVASAMETLRAGRKKAVKFEVVDKEPDHVDVFVEPLLDAQDVAEKNDAATITDRVDTAASGFKPGHCVGCGKAFTQDEKETLIGFACGHVYHLSCLLDAAGSGSSASAASMLQAQFAEDPDTSSRSVGGKVAHAHLIRNAISGGCPVCAEVAE</sequence>
<dbReference type="GO" id="GO:0030897">
    <property type="term" value="C:HOPS complex"/>
    <property type="evidence" value="ECO:0007669"/>
    <property type="project" value="TreeGrafter"/>
</dbReference>
<keyword evidence="1" id="KW-0813">Transport</keyword>
<dbReference type="Gene3D" id="2.130.10.10">
    <property type="entry name" value="YVTN repeat-like/Quinoprotein amine dehydrogenase"/>
    <property type="match status" value="1"/>
</dbReference>
<dbReference type="InterPro" id="IPR036322">
    <property type="entry name" value="WD40_repeat_dom_sf"/>
</dbReference>
<dbReference type="GO" id="GO:0016236">
    <property type="term" value="P:macroautophagy"/>
    <property type="evidence" value="ECO:0007669"/>
    <property type="project" value="TreeGrafter"/>
</dbReference>
<evidence type="ECO:0000256" key="1">
    <source>
        <dbReference type="ARBA" id="ARBA00022448"/>
    </source>
</evidence>
<organism evidence="7 8">
    <name type="scientific">Lasiodiplodia theobromae</name>
    <dbReference type="NCBI Taxonomy" id="45133"/>
    <lineage>
        <taxon>Eukaryota</taxon>
        <taxon>Fungi</taxon>
        <taxon>Dikarya</taxon>
        <taxon>Ascomycota</taxon>
        <taxon>Pezizomycotina</taxon>
        <taxon>Dothideomycetes</taxon>
        <taxon>Dothideomycetes incertae sedis</taxon>
        <taxon>Botryosphaeriales</taxon>
        <taxon>Botryosphaeriaceae</taxon>
        <taxon>Lasiodiplodia</taxon>
    </lineage>
</organism>
<dbReference type="InterPro" id="IPR056939">
    <property type="entry name" value="Znf_RING_Vps8"/>
</dbReference>
<keyword evidence="2" id="KW-0653">Protein transport</keyword>
<evidence type="ECO:0000259" key="6">
    <source>
        <dbReference type="Pfam" id="PF23412"/>
    </source>
</evidence>
<evidence type="ECO:0000313" key="8">
    <source>
        <dbReference type="Proteomes" id="UP000325902"/>
    </source>
</evidence>
<feature type="compositionally biased region" description="Low complexity" evidence="4">
    <location>
        <begin position="147"/>
        <end position="156"/>
    </location>
</feature>
<dbReference type="InterPro" id="IPR000547">
    <property type="entry name" value="Clathrin_H-chain/VPS_repeat"/>
</dbReference>
<feature type="compositionally biased region" description="Polar residues" evidence="4">
    <location>
        <begin position="360"/>
        <end position="377"/>
    </location>
</feature>